<dbReference type="EMBL" id="CP039353">
    <property type="protein sequence ID" value="QCE06490.1"/>
    <property type="molecule type" value="Genomic_DNA"/>
</dbReference>
<organism evidence="2 3">
    <name type="scientific">Vigna unguiculata</name>
    <name type="common">Cowpea</name>
    <dbReference type="NCBI Taxonomy" id="3917"/>
    <lineage>
        <taxon>Eukaryota</taxon>
        <taxon>Viridiplantae</taxon>
        <taxon>Streptophyta</taxon>
        <taxon>Embryophyta</taxon>
        <taxon>Tracheophyta</taxon>
        <taxon>Spermatophyta</taxon>
        <taxon>Magnoliopsida</taxon>
        <taxon>eudicotyledons</taxon>
        <taxon>Gunneridae</taxon>
        <taxon>Pentapetalae</taxon>
        <taxon>rosids</taxon>
        <taxon>fabids</taxon>
        <taxon>Fabales</taxon>
        <taxon>Fabaceae</taxon>
        <taxon>Papilionoideae</taxon>
        <taxon>50 kb inversion clade</taxon>
        <taxon>NPAAA clade</taxon>
        <taxon>indigoferoid/millettioid clade</taxon>
        <taxon>Phaseoleae</taxon>
        <taxon>Vigna</taxon>
    </lineage>
</organism>
<protein>
    <submittedName>
        <fullName evidence="2">Uncharacterized protein</fullName>
    </submittedName>
</protein>
<sequence>MMAPHEGVGVGHKICFRLLRDQLNARSKGKETSNPPSDNLVTVTSNVETRSPRPPQPNEKKIKKKTQGGQYISMSFPKTLSH</sequence>
<feature type="compositionally biased region" description="Polar residues" evidence="1">
    <location>
        <begin position="32"/>
        <end position="49"/>
    </location>
</feature>
<evidence type="ECO:0000256" key="1">
    <source>
        <dbReference type="SAM" id="MobiDB-lite"/>
    </source>
</evidence>
<proteinExistence type="predicted"/>
<evidence type="ECO:0000313" key="2">
    <source>
        <dbReference type="EMBL" id="QCE06490.1"/>
    </source>
</evidence>
<dbReference type="Proteomes" id="UP000501690">
    <property type="component" value="Linkage Group LG9"/>
</dbReference>
<feature type="compositionally biased region" description="Polar residues" evidence="1">
    <location>
        <begin position="67"/>
        <end position="82"/>
    </location>
</feature>
<gene>
    <name evidence="2" type="ORF">DEO72_LG9g1503</name>
</gene>
<feature type="region of interest" description="Disordered" evidence="1">
    <location>
        <begin position="26"/>
        <end position="82"/>
    </location>
</feature>
<name>A0A4D6MY91_VIGUN</name>
<keyword evidence="3" id="KW-1185">Reference proteome</keyword>
<accession>A0A4D6MY91</accession>
<dbReference type="AlphaFoldDB" id="A0A4D6MY91"/>
<reference evidence="2 3" key="1">
    <citation type="submission" date="2019-04" db="EMBL/GenBank/DDBJ databases">
        <title>An improved genome assembly and genetic linkage map for asparagus bean, Vigna unguiculata ssp. sesquipedialis.</title>
        <authorList>
            <person name="Xia Q."/>
            <person name="Zhang R."/>
            <person name="Dong Y."/>
        </authorList>
    </citation>
    <scope>NUCLEOTIDE SEQUENCE [LARGE SCALE GENOMIC DNA]</scope>
    <source>
        <tissue evidence="2">Leaf</tissue>
    </source>
</reference>
<evidence type="ECO:0000313" key="3">
    <source>
        <dbReference type="Proteomes" id="UP000501690"/>
    </source>
</evidence>